<organism evidence="6 7">
    <name type="scientific">Acacia crassicarpa</name>
    <name type="common">northern wattle</name>
    <dbReference type="NCBI Taxonomy" id="499986"/>
    <lineage>
        <taxon>Eukaryota</taxon>
        <taxon>Viridiplantae</taxon>
        <taxon>Streptophyta</taxon>
        <taxon>Embryophyta</taxon>
        <taxon>Tracheophyta</taxon>
        <taxon>Spermatophyta</taxon>
        <taxon>Magnoliopsida</taxon>
        <taxon>eudicotyledons</taxon>
        <taxon>Gunneridae</taxon>
        <taxon>Pentapetalae</taxon>
        <taxon>rosids</taxon>
        <taxon>fabids</taxon>
        <taxon>Fabales</taxon>
        <taxon>Fabaceae</taxon>
        <taxon>Caesalpinioideae</taxon>
        <taxon>mimosoid clade</taxon>
        <taxon>Acacieae</taxon>
        <taxon>Acacia</taxon>
    </lineage>
</organism>
<dbReference type="Pfam" id="PF00063">
    <property type="entry name" value="Myosin_head"/>
    <property type="match status" value="1"/>
</dbReference>
<dbReference type="PROSITE" id="PS51456">
    <property type="entry name" value="MYOSIN_MOTOR"/>
    <property type="match status" value="1"/>
</dbReference>
<dbReference type="GO" id="GO:0051015">
    <property type="term" value="F:actin filament binding"/>
    <property type="evidence" value="ECO:0007669"/>
    <property type="project" value="TreeGrafter"/>
</dbReference>
<comment type="caution">
    <text evidence="4">Lacks conserved residue(s) required for the propagation of feature annotation.</text>
</comment>
<dbReference type="PANTHER" id="PTHR13140:SF781">
    <property type="entry name" value="MYOSIN-15"/>
    <property type="match status" value="1"/>
</dbReference>
<protein>
    <recommendedName>
        <fullName evidence="5">Myosin motor domain-containing protein</fullName>
    </recommendedName>
</protein>
<evidence type="ECO:0000256" key="3">
    <source>
        <dbReference type="ARBA" id="ARBA00023203"/>
    </source>
</evidence>
<proteinExistence type="inferred from homology"/>
<dbReference type="Gene3D" id="1.20.58.530">
    <property type="match status" value="1"/>
</dbReference>
<dbReference type="GO" id="GO:0016020">
    <property type="term" value="C:membrane"/>
    <property type="evidence" value="ECO:0007669"/>
    <property type="project" value="TreeGrafter"/>
</dbReference>
<evidence type="ECO:0000256" key="4">
    <source>
        <dbReference type="PROSITE-ProRule" id="PRU00782"/>
    </source>
</evidence>
<keyword evidence="1" id="KW-0547">Nucleotide-binding</keyword>
<accession>A0AAE1TFC0</accession>
<evidence type="ECO:0000259" key="5">
    <source>
        <dbReference type="PROSITE" id="PS51456"/>
    </source>
</evidence>
<keyword evidence="7" id="KW-1185">Reference proteome</keyword>
<keyword evidence="2" id="KW-0067">ATP-binding</keyword>
<keyword evidence="4" id="KW-0518">Myosin</keyword>
<dbReference type="InterPro" id="IPR027417">
    <property type="entry name" value="P-loop_NTPase"/>
</dbReference>
<dbReference type="GO" id="GO:0016459">
    <property type="term" value="C:myosin complex"/>
    <property type="evidence" value="ECO:0007669"/>
    <property type="project" value="UniProtKB-KW"/>
</dbReference>
<comment type="similarity">
    <text evidence="4">Belongs to the TRAFAC class myosin-kinesin ATPase superfamily. Myosin family.</text>
</comment>
<gene>
    <name evidence="6" type="ORF">QN277_013018</name>
</gene>
<comment type="caution">
    <text evidence="6">The sequence shown here is derived from an EMBL/GenBank/DDBJ whole genome shotgun (WGS) entry which is preliminary data.</text>
</comment>
<keyword evidence="4" id="KW-0505">Motor protein</keyword>
<dbReference type="PANTHER" id="PTHR13140">
    <property type="entry name" value="MYOSIN"/>
    <property type="match status" value="1"/>
</dbReference>
<dbReference type="EMBL" id="JAWXYG010000002">
    <property type="protein sequence ID" value="KAK4281539.1"/>
    <property type="molecule type" value="Genomic_DNA"/>
</dbReference>
<dbReference type="GO" id="GO:0005524">
    <property type="term" value="F:ATP binding"/>
    <property type="evidence" value="ECO:0007669"/>
    <property type="project" value="UniProtKB-KW"/>
</dbReference>
<dbReference type="GO" id="GO:0005737">
    <property type="term" value="C:cytoplasm"/>
    <property type="evidence" value="ECO:0007669"/>
    <property type="project" value="TreeGrafter"/>
</dbReference>
<dbReference type="InterPro" id="IPR001609">
    <property type="entry name" value="Myosin_head_motor_dom-like"/>
</dbReference>
<dbReference type="Proteomes" id="UP001293593">
    <property type="component" value="Unassembled WGS sequence"/>
</dbReference>
<dbReference type="GO" id="GO:0007015">
    <property type="term" value="P:actin filament organization"/>
    <property type="evidence" value="ECO:0007669"/>
    <property type="project" value="TreeGrafter"/>
</dbReference>
<feature type="domain" description="Myosin motor" evidence="5">
    <location>
        <begin position="1"/>
        <end position="144"/>
    </location>
</feature>
<dbReference type="AlphaFoldDB" id="A0AAE1TFC0"/>
<evidence type="ECO:0000256" key="1">
    <source>
        <dbReference type="ARBA" id="ARBA00022741"/>
    </source>
</evidence>
<evidence type="ECO:0000256" key="2">
    <source>
        <dbReference type="ARBA" id="ARBA00022840"/>
    </source>
</evidence>
<name>A0AAE1TFC0_9FABA</name>
<keyword evidence="3 4" id="KW-0009">Actin-binding</keyword>
<sequence length="144" mass="16629">MEMETSKETQSTKSKCSARQLLMVVVPCWLGFPRETMSPDTYLRPIGIIALLDEACMFPKSTHQTFSTKLFQHFWSHPRLAKEKFSETDFTISHYAGKVTYHTDSFLDKNRDYVVVEHCNLLSSSKCPFVCELFPQLPEKISPQ</sequence>
<dbReference type="SUPFAM" id="SSF52540">
    <property type="entry name" value="P-loop containing nucleoside triphosphate hydrolases"/>
    <property type="match status" value="1"/>
</dbReference>
<evidence type="ECO:0000313" key="6">
    <source>
        <dbReference type="EMBL" id="KAK4281539.1"/>
    </source>
</evidence>
<dbReference type="GO" id="GO:0000146">
    <property type="term" value="F:microfilament motor activity"/>
    <property type="evidence" value="ECO:0007669"/>
    <property type="project" value="TreeGrafter"/>
</dbReference>
<reference evidence="6" key="1">
    <citation type="submission" date="2023-10" db="EMBL/GenBank/DDBJ databases">
        <title>Chromosome-level genome of the transformable northern wattle, Acacia crassicarpa.</title>
        <authorList>
            <person name="Massaro I."/>
            <person name="Sinha N.R."/>
            <person name="Poethig S."/>
            <person name="Leichty A.R."/>
        </authorList>
    </citation>
    <scope>NUCLEOTIDE SEQUENCE</scope>
    <source>
        <strain evidence="6">Acra3RX</strain>
        <tissue evidence="6">Leaf</tissue>
    </source>
</reference>
<evidence type="ECO:0000313" key="7">
    <source>
        <dbReference type="Proteomes" id="UP001293593"/>
    </source>
</evidence>